<dbReference type="RefSeq" id="WP_053027277.1">
    <property type="nucleotide sequence ID" value="NZ_LQHM01000030.1"/>
</dbReference>
<accession>M1SVG0</accession>
<name>M1SVG0_VIBCE</name>
<organism evidence="1">
    <name type="scientific">Vibrio cholerae serotype O1 biovar El Tor</name>
    <dbReference type="NCBI Taxonomy" id="686"/>
    <lineage>
        <taxon>Bacteria</taxon>
        <taxon>Pseudomonadati</taxon>
        <taxon>Pseudomonadota</taxon>
        <taxon>Gammaproteobacteria</taxon>
        <taxon>Vibrionales</taxon>
        <taxon>Vibrionaceae</taxon>
        <taxon>Vibrio</taxon>
    </lineage>
</organism>
<evidence type="ECO:0000313" key="1">
    <source>
        <dbReference type="EMBL" id="AGG36641.1"/>
    </source>
</evidence>
<dbReference type="AlphaFoldDB" id="M1SVG0"/>
<protein>
    <submittedName>
        <fullName evidence="1">Uncharacterized protein</fullName>
    </submittedName>
</protein>
<dbReference type="EMBL" id="MF176135">
    <property type="protein sequence ID" value="ASA40214.1"/>
    <property type="molecule type" value="Genomic_DNA"/>
</dbReference>
<reference evidence="2" key="2">
    <citation type="journal article" date="2017" name="PLoS Genet.">
        <title>A highly specific phage defense system is a conserved feature of the Vibrio cholerae mobilome.</title>
        <authorList>
            <person name="O'Hara B.J."/>
            <person name="Barth Z.K."/>
            <person name="McKitterick A.C."/>
            <person name="Seed K.D."/>
        </authorList>
    </citation>
    <scope>NUCLEOTIDE SEQUENCE</scope>
    <source>
        <strain evidence="2">KS39</strain>
    </source>
</reference>
<evidence type="ECO:0000313" key="2">
    <source>
        <dbReference type="EMBL" id="ASA40214.1"/>
    </source>
</evidence>
<dbReference type="EMBL" id="KC152961">
    <property type="protein sequence ID" value="AGG36641.1"/>
    <property type="molecule type" value="Genomic_DNA"/>
</dbReference>
<reference evidence="1" key="1">
    <citation type="journal article" date="2013" name="Nature">
        <title>A bacteriophage encodes its own CRISPR/Cas adaptive response to evade host innate immunity.</title>
        <authorList>
            <person name="Seed K.D."/>
            <person name="Lazinski D.W."/>
            <person name="Calderwood S.B."/>
            <person name="Camilli A."/>
        </authorList>
    </citation>
    <scope>NUCLEOTIDE SEQUENCE</scope>
    <source>
        <strain evidence="1">KS229</strain>
    </source>
</reference>
<proteinExistence type="predicted"/>
<sequence>MTPTEIQNHINIFLVAKYYEILKEHPEKYARKRYYYKKSCQADHYIALGVAHALIESEV</sequence>